<proteinExistence type="inferred from homology"/>
<dbReference type="EMBL" id="CP097762">
    <property type="protein sequence ID" value="URJ24930.1"/>
    <property type="molecule type" value="Genomic_DNA"/>
</dbReference>
<dbReference type="Pfam" id="PF03544">
    <property type="entry name" value="TonB_C"/>
    <property type="match status" value="1"/>
</dbReference>
<reference evidence="7" key="1">
    <citation type="submission" date="2022-05" db="EMBL/GenBank/DDBJ databases">
        <title>Impact of host demography and evolutionary history on endosymbiont molecular evolution: a test in carpenter ants (Genus Camponotus) and their Blochmannia endosymbionts.</title>
        <authorList>
            <person name="Manthey J.D."/>
            <person name="Giron J.C."/>
            <person name="Hruska J.P."/>
        </authorList>
    </citation>
    <scope>NUCLEOTIDE SEQUENCE</scope>
    <source>
        <strain evidence="7">C-006</strain>
    </source>
</reference>
<evidence type="ECO:0000259" key="6">
    <source>
        <dbReference type="PROSITE" id="PS52015"/>
    </source>
</evidence>
<dbReference type="NCBIfam" id="TIGR01352">
    <property type="entry name" value="tonB_Cterm"/>
    <property type="match status" value="1"/>
</dbReference>
<dbReference type="PROSITE" id="PS52015">
    <property type="entry name" value="TONB_CTD"/>
    <property type="match status" value="1"/>
</dbReference>
<name>A0ABY4SVA0_9ENTR</name>
<keyword evidence="2" id="KW-0812">Transmembrane</keyword>
<comment type="similarity">
    <text evidence="5">Belongs to the TonB family.</text>
</comment>
<comment type="subcellular location">
    <subcellularLocation>
        <location evidence="5">Cell inner membrane</location>
        <topology evidence="5">Single-pass membrane protein</topology>
        <orientation evidence="5">Periplasmic side</orientation>
    </subcellularLocation>
    <subcellularLocation>
        <location evidence="1">Membrane</location>
        <topology evidence="1">Single-pass membrane protein</topology>
    </subcellularLocation>
</comment>
<keyword evidence="5" id="KW-0653">Protein transport</keyword>
<dbReference type="SUPFAM" id="SSF74653">
    <property type="entry name" value="TolA/TonB C-terminal domain"/>
    <property type="match status" value="1"/>
</dbReference>
<evidence type="ECO:0000256" key="2">
    <source>
        <dbReference type="ARBA" id="ARBA00022692"/>
    </source>
</evidence>
<keyword evidence="5" id="KW-0997">Cell inner membrane</keyword>
<evidence type="ECO:0000256" key="4">
    <source>
        <dbReference type="ARBA" id="ARBA00023136"/>
    </source>
</evidence>
<keyword evidence="5" id="KW-0813">Transport</keyword>
<dbReference type="Gene3D" id="3.30.2420.10">
    <property type="entry name" value="TonB"/>
    <property type="match status" value="1"/>
</dbReference>
<dbReference type="Proteomes" id="UP001056834">
    <property type="component" value="Chromosome"/>
</dbReference>
<keyword evidence="8" id="KW-1185">Reference proteome</keyword>
<keyword evidence="5" id="KW-0735">Signal-anchor</keyword>
<evidence type="ECO:0000256" key="5">
    <source>
        <dbReference type="RuleBase" id="RU362123"/>
    </source>
</evidence>
<gene>
    <name evidence="7" type="ORF">M9405_02080</name>
</gene>
<evidence type="ECO:0000313" key="7">
    <source>
        <dbReference type="EMBL" id="URJ24930.1"/>
    </source>
</evidence>
<dbReference type="InterPro" id="IPR037682">
    <property type="entry name" value="TonB_C"/>
</dbReference>
<evidence type="ECO:0000313" key="8">
    <source>
        <dbReference type="Proteomes" id="UP001056834"/>
    </source>
</evidence>
<dbReference type="InterPro" id="IPR003538">
    <property type="entry name" value="TonB"/>
</dbReference>
<evidence type="ECO:0000256" key="3">
    <source>
        <dbReference type="ARBA" id="ARBA00022989"/>
    </source>
</evidence>
<sequence>MHQCSQKILEHPQSPHIKKNLQDKYDIKVKNCIENTVINRNIANKLSSKTHDVSSLKYSADISCPKTDAVVLPKKDQLVSSRGLRVHFIHRVNPEYPRKAKVLGIEGRIIVQYDINVNGTVKNIRILLASPVGVFEKCVNAAMRTWRYESNRPEKNLVVTFRFCLHDKIVIKDSSYKVHKK</sequence>
<feature type="domain" description="TonB C-terminal" evidence="6">
    <location>
        <begin position="81"/>
        <end position="172"/>
    </location>
</feature>
<dbReference type="RefSeq" id="WP_250223061.1">
    <property type="nucleotide sequence ID" value="NZ_CP097762.1"/>
</dbReference>
<evidence type="ECO:0000256" key="1">
    <source>
        <dbReference type="ARBA" id="ARBA00004167"/>
    </source>
</evidence>
<keyword evidence="5" id="KW-1003">Cell membrane</keyword>
<comment type="function">
    <text evidence="5">Interacts with outer membrane receptor proteins that carry out high-affinity binding and energy dependent uptake into the periplasmic space of specific substrates. It could act to transduce energy from the cytoplasmic membrane to specific energy-requiring processes in the outer membrane, resulting in the release into the periplasm of ligands bound by these outer membrane proteins.</text>
</comment>
<keyword evidence="3" id="KW-1133">Transmembrane helix</keyword>
<organism evidence="7 8">
    <name type="scientific">Candidatus Blochmannia ocreatus</name>
    <name type="common">nom. nud.</name>
    <dbReference type="NCBI Taxonomy" id="251538"/>
    <lineage>
        <taxon>Bacteria</taxon>
        <taxon>Pseudomonadati</taxon>
        <taxon>Pseudomonadota</taxon>
        <taxon>Gammaproteobacteria</taxon>
        <taxon>Enterobacterales</taxon>
        <taxon>Enterobacteriaceae</taxon>
        <taxon>ant endosymbionts</taxon>
        <taxon>Candidatus Blochmanniella</taxon>
    </lineage>
</organism>
<dbReference type="InterPro" id="IPR006260">
    <property type="entry name" value="TonB/TolA_C"/>
</dbReference>
<keyword evidence="4" id="KW-0472">Membrane</keyword>
<protein>
    <recommendedName>
        <fullName evidence="5">Protein TonB</fullName>
    </recommendedName>
</protein>
<accession>A0ABY4SVA0</accession>
<dbReference type="PRINTS" id="PR01374">
    <property type="entry name" value="TONBPROTEIN"/>
</dbReference>